<sequence>MKPCDATRQYEPNINTEPQTLTFVYGHITLKTPVLVRSPKLSNVEPGINVDPVSPHRKVKLKRMKPCDATRQYEPNINTEPQTLTFVYGHITLKTPVLVRSPKLSNVEPGINVDPASPHRKVKLKRMKE</sequence>
<dbReference type="Proteomes" id="UP001209878">
    <property type="component" value="Unassembled WGS sequence"/>
</dbReference>
<dbReference type="AlphaFoldDB" id="A0AAD9JG06"/>
<evidence type="ECO:0000313" key="2">
    <source>
        <dbReference type="EMBL" id="KAK2152494.1"/>
    </source>
</evidence>
<accession>A0AAD9JG06</accession>
<feature type="region of interest" description="Disordered" evidence="1">
    <location>
        <begin position="110"/>
        <end position="129"/>
    </location>
</feature>
<gene>
    <name evidence="2" type="ORF">NP493_2427g00001</name>
</gene>
<evidence type="ECO:0000313" key="3">
    <source>
        <dbReference type="Proteomes" id="UP001209878"/>
    </source>
</evidence>
<proteinExistence type="predicted"/>
<reference evidence="2" key="1">
    <citation type="journal article" date="2023" name="Mol. Biol. Evol.">
        <title>Third-Generation Sequencing Reveals the Adaptive Role of the Epigenome in Three Deep-Sea Polychaetes.</title>
        <authorList>
            <person name="Perez M."/>
            <person name="Aroh O."/>
            <person name="Sun Y."/>
            <person name="Lan Y."/>
            <person name="Juniper S.K."/>
            <person name="Young C.R."/>
            <person name="Angers B."/>
            <person name="Qian P.Y."/>
        </authorList>
    </citation>
    <scope>NUCLEOTIDE SEQUENCE</scope>
    <source>
        <strain evidence="2">R07B-5</strain>
    </source>
</reference>
<name>A0AAD9JG06_RIDPI</name>
<comment type="caution">
    <text evidence="2">The sequence shown here is derived from an EMBL/GenBank/DDBJ whole genome shotgun (WGS) entry which is preliminary data.</text>
</comment>
<feature type="compositionally biased region" description="Basic residues" evidence="1">
    <location>
        <begin position="118"/>
        <end position="129"/>
    </location>
</feature>
<keyword evidence="3" id="KW-1185">Reference proteome</keyword>
<evidence type="ECO:0000256" key="1">
    <source>
        <dbReference type="SAM" id="MobiDB-lite"/>
    </source>
</evidence>
<protein>
    <submittedName>
        <fullName evidence="2">Uncharacterized protein</fullName>
    </submittedName>
</protein>
<dbReference type="EMBL" id="JAODUO010002441">
    <property type="protein sequence ID" value="KAK2152494.1"/>
    <property type="molecule type" value="Genomic_DNA"/>
</dbReference>
<organism evidence="2 3">
    <name type="scientific">Ridgeia piscesae</name>
    <name type="common">Tubeworm</name>
    <dbReference type="NCBI Taxonomy" id="27915"/>
    <lineage>
        <taxon>Eukaryota</taxon>
        <taxon>Metazoa</taxon>
        <taxon>Spiralia</taxon>
        <taxon>Lophotrochozoa</taxon>
        <taxon>Annelida</taxon>
        <taxon>Polychaeta</taxon>
        <taxon>Sedentaria</taxon>
        <taxon>Canalipalpata</taxon>
        <taxon>Sabellida</taxon>
        <taxon>Siboglinidae</taxon>
        <taxon>Ridgeia</taxon>
    </lineage>
</organism>